<dbReference type="AlphaFoldDB" id="A0A5J9U2F1"/>
<dbReference type="Gene3D" id="3.30.559.10">
    <property type="entry name" value="Chloramphenicol acetyltransferase-like domain"/>
    <property type="match status" value="1"/>
</dbReference>
<evidence type="ECO:0000256" key="2">
    <source>
        <dbReference type="ARBA" id="ARBA00022679"/>
    </source>
</evidence>
<dbReference type="InterPro" id="IPR023213">
    <property type="entry name" value="CAT-like_dom_sf"/>
</dbReference>
<protein>
    <submittedName>
        <fullName evidence="4">Uncharacterized protein</fullName>
    </submittedName>
</protein>
<keyword evidence="5" id="KW-1185">Reference proteome</keyword>
<comment type="similarity">
    <text evidence="1">Belongs to the plant acyltransferase family.</text>
</comment>
<dbReference type="Gramene" id="TVU17909">
    <property type="protein sequence ID" value="TVU17909"/>
    <property type="gene ID" value="EJB05_33970"/>
</dbReference>
<accession>A0A5J9U2F1</accession>
<dbReference type="GO" id="GO:0016747">
    <property type="term" value="F:acyltransferase activity, transferring groups other than amino-acyl groups"/>
    <property type="evidence" value="ECO:0007669"/>
    <property type="project" value="UniProtKB-ARBA"/>
</dbReference>
<name>A0A5J9U2F1_9POAL</name>
<dbReference type="PANTHER" id="PTHR31147:SF66">
    <property type="entry name" value="OS05G0315700 PROTEIN"/>
    <property type="match status" value="1"/>
</dbReference>
<dbReference type="Proteomes" id="UP000324897">
    <property type="component" value="Chromosome 7"/>
</dbReference>
<organism evidence="4 5">
    <name type="scientific">Eragrostis curvula</name>
    <name type="common">weeping love grass</name>
    <dbReference type="NCBI Taxonomy" id="38414"/>
    <lineage>
        <taxon>Eukaryota</taxon>
        <taxon>Viridiplantae</taxon>
        <taxon>Streptophyta</taxon>
        <taxon>Embryophyta</taxon>
        <taxon>Tracheophyta</taxon>
        <taxon>Spermatophyta</taxon>
        <taxon>Magnoliopsida</taxon>
        <taxon>Liliopsida</taxon>
        <taxon>Poales</taxon>
        <taxon>Poaceae</taxon>
        <taxon>PACMAD clade</taxon>
        <taxon>Chloridoideae</taxon>
        <taxon>Eragrostideae</taxon>
        <taxon>Eragrostidinae</taxon>
        <taxon>Eragrostis</taxon>
    </lineage>
</organism>
<dbReference type="InterPro" id="IPR050898">
    <property type="entry name" value="Plant_acyltransferase"/>
</dbReference>
<comment type="caution">
    <text evidence="4">The sequence shown here is derived from an EMBL/GenBank/DDBJ whole genome shotgun (WGS) entry which is preliminary data.</text>
</comment>
<evidence type="ECO:0000256" key="1">
    <source>
        <dbReference type="ARBA" id="ARBA00009861"/>
    </source>
</evidence>
<keyword evidence="2" id="KW-0808">Transferase</keyword>
<gene>
    <name evidence="4" type="ORF">EJB05_33970</name>
</gene>
<feature type="region of interest" description="Disordered" evidence="3">
    <location>
        <begin position="14"/>
        <end position="33"/>
    </location>
</feature>
<feature type="non-terminal residue" evidence="4">
    <location>
        <position position="1"/>
    </location>
</feature>
<dbReference type="EMBL" id="RWGY01000029">
    <property type="protein sequence ID" value="TVU17909.1"/>
    <property type="molecule type" value="Genomic_DNA"/>
</dbReference>
<dbReference type="OrthoDB" id="783018at2759"/>
<proteinExistence type="inferred from homology"/>
<evidence type="ECO:0000313" key="4">
    <source>
        <dbReference type="EMBL" id="TVU17909.1"/>
    </source>
</evidence>
<evidence type="ECO:0000313" key="5">
    <source>
        <dbReference type="Proteomes" id="UP000324897"/>
    </source>
</evidence>
<dbReference type="PANTHER" id="PTHR31147">
    <property type="entry name" value="ACYL TRANSFERASE 4"/>
    <property type="match status" value="1"/>
</dbReference>
<sequence>MTALTFAVRRKEPSLVGPAAPTPHETKRLSDTDDQEVLRMHVPFVFFYRAGKGVRNPASVIRRALCEALVP</sequence>
<feature type="compositionally biased region" description="Basic and acidic residues" evidence="3">
    <location>
        <begin position="24"/>
        <end position="33"/>
    </location>
</feature>
<reference evidence="4 5" key="1">
    <citation type="journal article" date="2019" name="Sci. Rep.">
        <title>A high-quality genome of Eragrostis curvula grass provides insights into Poaceae evolution and supports new strategies to enhance forage quality.</title>
        <authorList>
            <person name="Carballo J."/>
            <person name="Santos B.A.C.M."/>
            <person name="Zappacosta D."/>
            <person name="Garbus I."/>
            <person name="Selva J.P."/>
            <person name="Gallo C.A."/>
            <person name="Diaz A."/>
            <person name="Albertini E."/>
            <person name="Caccamo M."/>
            <person name="Echenique V."/>
        </authorList>
    </citation>
    <scope>NUCLEOTIDE SEQUENCE [LARGE SCALE GENOMIC DNA]</scope>
    <source>
        <strain evidence="5">cv. Victoria</strain>
        <tissue evidence="4">Leaf</tissue>
    </source>
</reference>
<evidence type="ECO:0000256" key="3">
    <source>
        <dbReference type="SAM" id="MobiDB-lite"/>
    </source>
</evidence>